<evidence type="ECO:0000256" key="6">
    <source>
        <dbReference type="ARBA" id="ARBA00022989"/>
    </source>
</evidence>
<dbReference type="Proteomes" id="UP000568839">
    <property type="component" value="Unassembled WGS sequence"/>
</dbReference>
<dbReference type="NCBIfam" id="NF009292">
    <property type="entry name" value="PRK12651.1-3"/>
    <property type="match status" value="1"/>
</dbReference>
<comment type="subcellular location">
    <subcellularLocation>
        <location evidence="1">Cell membrane</location>
        <topology evidence="1">Multi-pass membrane protein</topology>
    </subcellularLocation>
</comment>
<proteinExistence type="inferred from homology"/>
<keyword evidence="3" id="KW-0050">Antiport</keyword>
<dbReference type="GO" id="GO:0008324">
    <property type="term" value="F:monoatomic cation transmembrane transporter activity"/>
    <property type="evidence" value="ECO:0007669"/>
    <property type="project" value="InterPro"/>
</dbReference>
<evidence type="ECO:0000256" key="7">
    <source>
        <dbReference type="ARBA" id="ARBA00023136"/>
    </source>
</evidence>
<evidence type="ECO:0000256" key="1">
    <source>
        <dbReference type="ARBA" id="ARBA00004651"/>
    </source>
</evidence>
<evidence type="ECO:0000313" key="10">
    <source>
        <dbReference type="Proteomes" id="UP000568839"/>
    </source>
</evidence>
<keyword evidence="10" id="KW-1185">Reference proteome</keyword>
<dbReference type="GO" id="GO:0015297">
    <property type="term" value="F:antiporter activity"/>
    <property type="evidence" value="ECO:0007669"/>
    <property type="project" value="UniProtKB-KW"/>
</dbReference>
<dbReference type="RefSeq" id="WP_184402734.1">
    <property type="nucleotide sequence ID" value="NZ_JACHHJ010000001.1"/>
</dbReference>
<evidence type="ECO:0000256" key="3">
    <source>
        <dbReference type="ARBA" id="ARBA00022449"/>
    </source>
</evidence>
<dbReference type="EMBL" id="JACHHJ010000001">
    <property type="protein sequence ID" value="MBB6448795.1"/>
    <property type="molecule type" value="Genomic_DNA"/>
</dbReference>
<comment type="similarity">
    <text evidence="2">Belongs to the CPA3 antiporters (TC 2.A.63) subunit E family.</text>
</comment>
<feature type="transmembrane region" description="Helical" evidence="8">
    <location>
        <begin position="53"/>
        <end position="73"/>
    </location>
</feature>
<organism evidence="9 10">
    <name type="scientific">Geomicrobium halophilum</name>
    <dbReference type="NCBI Taxonomy" id="549000"/>
    <lineage>
        <taxon>Bacteria</taxon>
        <taxon>Bacillati</taxon>
        <taxon>Bacillota</taxon>
        <taxon>Bacilli</taxon>
        <taxon>Bacillales</taxon>
        <taxon>Geomicrobium</taxon>
    </lineage>
</organism>
<dbReference type="AlphaFoldDB" id="A0A841PXQ3"/>
<keyword evidence="6 8" id="KW-1133">Transmembrane helix</keyword>
<dbReference type="PIRSF" id="PIRSF019239">
    <property type="entry name" value="MrpE"/>
    <property type="match status" value="1"/>
</dbReference>
<keyword evidence="7 8" id="KW-0472">Membrane</keyword>
<evidence type="ECO:0000256" key="8">
    <source>
        <dbReference type="SAM" id="Phobius"/>
    </source>
</evidence>
<sequence>MAFQILLNLTIAFFWMILQNSYTSFDFVIGYVIGIAIVYFLRGSLPQTFYMQRVWAIVKLLCLFLKELVVANLQMIRIVLQPKLKVTPGIIAMPTYLDTDWEVTILSMCITLTPGTMTMDYSEDGRTLYIHSIHVEEKQEVIDDIRNHFERAIVEVTK</sequence>
<accession>A0A841PXQ3</accession>
<keyword evidence="3" id="KW-0813">Transport</keyword>
<dbReference type="InterPro" id="IPR002758">
    <property type="entry name" value="Cation_antiport_E"/>
</dbReference>
<dbReference type="PANTHER" id="PTHR34584:SF1">
    <property type="entry name" value="NA(+)_H(+) ANTIPORTER SUBUNIT E1"/>
    <property type="match status" value="1"/>
</dbReference>
<feature type="transmembrane region" description="Helical" evidence="8">
    <location>
        <begin position="12"/>
        <end position="41"/>
    </location>
</feature>
<evidence type="ECO:0000256" key="5">
    <source>
        <dbReference type="ARBA" id="ARBA00022692"/>
    </source>
</evidence>
<name>A0A841PXQ3_9BACL</name>
<dbReference type="GO" id="GO:0005886">
    <property type="term" value="C:plasma membrane"/>
    <property type="evidence" value="ECO:0007669"/>
    <property type="project" value="UniProtKB-SubCell"/>
</dbReference>
<evidence type="ECO:0000256" key="2">
    <source>
        <dbReference type="ARBA" id="ARBA00006228"/>
    </source>
</evidence>
<comment type="caution">
    <text evidence="9">The sequence shown here is derived from an EMBL/GenBank/DDBJ whole genome shotgun (WGS) entry which is preliminary data.</text>
</comment>
<evidence type="ECO:0000313" key="9">
    <source>
        <dbReference type="EMBL" id="MBB6448795.1"/>
    </source>
</evidence>
<gene>
    <name evidence="9" type="ORF">HNR44_000744</name>
</gene>
<protein>
    <submittedName>
        <fullName evidence="9">Multicomponent Na+:H+ antiporter subunit E</fullName>
    </submittedName>
</protein>
<evidence type="ECO:0000256" key="4">
    <source>
        <dbReference type="ARBA" id="ARBA00022475"/>
    </source>
</evidence>
<reference evidence="9 10" key="1">
    <citation type="submission" date="2020-08" db="EMBL/GenBank/DDBJ databases">
        <title>Genomic Encyclopedia of Type Strains, Phase IV (KMG-IV): sequencing the most valuable type-strain genomes for metagenomic binning, comparative biology and taxonomic classification.</title>
        <authorList>
            <person name="Goeker M."/>
        </authorList>
    </citation>
    <scope>NUCLEOTIDE SEQUENCE [LARGE SCALE GENOMIC DNA]</scope>
    <source>
        <strain evidence="9 10">DSM 21769</strain>
    </source>
</reference>
<dbReference type="Pfam" id="PF01899">
    <property type="entry name" value="MNHE"/>
    <property type="match status" value="1"/>
</dbReference>
<keyword evidence="5 8" id="KW-0812">Transmembrane</keyword>
<keyword evidence="4" id="KW-1003">Cell membrane</keyword>
<dbReference type="PANTHER" id="PTHR34584">
    <property type="entry name" value="NA(+)/H(+) ANTIPORTER SUBUNIT E1"/>
    <property type="match status" value="1"/>
</dbReference>